<accession>A0A6J3BWK4</accession>
<feature type="compositionally biased region" description="Polar residues" evidence="1">
    <location>
        <begin position="413"/>
        <end position="460"/>
    </location>
</feature>
<feature type="compositionally biased region" description="Polar residues" evidence="1">
    <location>
        <begin position="1134"/>
        <end position="1144"/>
    </location>
</feature>
<proteinExistence type="predicted"/>
<protein>
    <recommendedName>
        <fullName evidence="4">GATA zinc finger domain-containing protein 14-like</fullName>
    </recommendedName>
</protein>
<feature type="region of interest" description="Disordered" evidence="1">
    <location>
        <begin position="248"/>
        <end position="276"/>
    </location>
</feature>
<evidence type="ECO:0008006" key="4">
    <source>
        <dbReference type="Google" id="ProtNLM"/>
    </source>
</evidence>
<dbReference type="RefSeq" id="XP_031763089.2">
    <property type="nucleotide sequence ID" value="XM_031907229.2"/>
</dbReference>
<evidence type="ECO:0000313" key="3">
    <source>
        <dbReference type="RefSeq" id="XP_031763089.2"/>
    </source>
</evidence>
<feature type="region of interest" description="Disordered" evidence="1">
    <location>
        <begin position="377"/>
        <end position="460"/>
    </location>
</feature>
<feature type="region of interest" description="Disordered" evidence="1">
    <location>
        <begin position="531"/>
        <end position="571"/>
    </location>
</feature>
<feature type="compositionally biased region" description="Basic and acidic residues" evidence="1">
    <location>
        <begin position="401"/>
        <end position="412"/>
    </location>
</feature>
<feature type="compositionally biased region" description="Polar residues" evidence="1">
    <location>
        <begin position="382"/>
        <end position="400"/>
    </location>
</feature>
<organism evidence="2 3">
    <name type="scientific">Galleria mellonella</name>
    <name type="common">Greater wax moth</name>
    <dbReference type="NCBI Taxonomy" id="7137"/>
    <lineage>
        <taxon>Eukaryota</taxon>
        <taxon>Metazoa</taxon>
        <taxon>Ecdysozoa</taxon>
        <taxon>Arthropoda</taxon>
        <taxon>Hexapoda</taxon>
        <taxon>Insecta</taxon>
        <taxon>Pterygota</taxon>
        <taxon>Neoptera</taxon>
        <taxon>Endopterygota</taxon>
        <taxon>Lepidoptera</taxon>
        <taxon>Glossata</taxon>
        <taxon>Ditrysia</taxon>
        <taxon>Pyraloidea</taxon>
        <taxon>Pyralidae</taxon>
        <taxon>Galleriinae</taxon>
        <taxon>Galleria</taxon>
    </lineage>
</organism>
<keyword evidence="2" id="KW-1185">Reference proteome</keyword>
<name>A0A6J3BWK4_GALME</name>
<feature type="region of interest" description="Disordered" evidence="1">
    <location>
        <begin position="1068"/>
        <end position="1144"/>
    </location>
</feature>
<reference evidence="3" key="1">
    <citation type="submission" date="2025-08" db="UniProtKB">
        <authorList>
            <consortium name="RefSeq"/>
        </authorList>
    </citation>
    <scope>IDENTIFICATION</scope>
    <source>
        <tissue evidence="3">Whole larvae</tissue>
    </source>
</reference>
<feature type="compositionally biased region" description="Low complexity" evidence="1">
    <location>
        <begin position="870"/>
        <end position="887"/>
    </location>
</feature>
<evidence type="ECO:0000256" key="1">
    <source>
        <dbReference type="SAM" id="MobiDB-lite"/>
    </source>
</evidence>
<sequence>MPPMNAVDEEEFSDIISLFNNDQEGCSNRETLIKYDQTGCSNRDIRNIGNKELVDIDENKHSIDEIQNNKEDLIPVSSYRKKSFVPISFLNNTNNIKLLTTCCPLSIKVIDCVRFPLGSRRWINRRASLNSKETCTNRLIGVKVIQTNIVIDSDTDDEVNCEQYVQNGMDLDNHNTYSKVATALKGIGTTITSINNSHKTKTLVSSGLNDEGISKKEMCNKISTDTLIHTMCEKFFKDNNDLDKSIKQKIQSNKNTKNDTKSKKYDKDLSNNTKRNILHNVETANRNINDSKKENESPFSEIELNKSCDNDASNHKYISSNGNSKHLQVEGESHDVCGINQSNQNGMKQINSYQSREEISMNKKILTIDRKHDTEKILPVSRSYTGSNRKPQNTNYLSHSNRNDAKKLDKNSLESCNNTFTSRQPPQLLTMPQKSPSALHPSQSQTLQRSPPTGHLQSQISFPGSVPALYSFLPVTSTVTSEPPSLCATSILNKLSLLPRQQNIGNQNQDAQQSYSSLPCFSKSTEMNNNVVSSMNTDSSSMNDGQRKENQNNELNRVAVSPQDQGFSKDVCHGQQTKTGIRVKDRDKINETLTFTLVSGSKQHQDAQQHDSSSPYLSNNTKYNNFNNNVNENTTGQQNENLNKELNRTTIRYADQVYNKGMYQIQEAKTGIRVMERDNETLTSGLVYGSKQHQDIRQHDLSTSHLSKNVEYNTLNNKLITHENTKGQRNEDQNMESSRFPIRYQDDCYNKVACQTQNAKTGIRVRDRDAINETVTSALVLGSKQNQDVRQNNSSSLHLSETFEFNNLNNKPITSENTRRQQNESQYNELNRPAEIYSDPRYHRNVYSTQRAKTGIYNRKKMSKNMSSLPVSEASSSRDSSKSHQLSHVTPQPKNSKQSQNERQHYSSLASTSKSIEFTNFNNYPGLSENIDRRRKINQDNGNNRLVVNHPNLEYNNYVDHTKKVKRKIEDLKQNDKHKTYNYKSSNKFQVNRSQDNRKIQRTNGYNTMRTVSEHTLPKYINQSRHITLNSIYPPSMQISNDRNISQLKNNNSGDYRGHEKYKYNNINVKKHSQNTGTSNGEYKEKTDSHKGKEVNEEPIAKKIKGNRYEYTNNGQSSNISRIHKNNENDKEQSGYNSDDTIIL</sequence>
<feature type="compositionally biased region" description="Polar residues" evidence="1">
    <location>
        <begin position="888"/>
        <end position="899"/>
    </location>
</feature>
<dbReference type="GeneID" id="113510773"/>
<gene>
    <name evidence="3" type="primary">LOC113510773</name>
</gene>
<feature type="compositionally biased region" description="Basic and acidic residues" evidence="1">
    <location>
        <begin position="256"/>
        <end position="269"/>
    </location>
</feature>
<feature type="region of interest" description="Disordered" evidence="1">
    <location>
        <begin position="599"/>
        <end position="618"/>
    </location>
</feature>
<feature type="compositionally biased region" description="Basic and acidic residues" evidence="1">
    <location>
        <begin position="1082"/>
        <end position="1101"/>
    </location>
</feature>
<feature type="compositionally biased region" description="Low complexity" evidence="1">
    <location>
        <begin position="531"/>
        <end position="544"/>
    </location>
</feature>
<feature type="region of interest" description="Disordered" evidence="1">
    <location>
        <begin position="808"/>
        <end position="911"/>
    </location>
</feature>
<feature type="compositionally biased region" description="Polar residues" evidence="1">
    <location>
        <begin position="1110"/>
        <end position="1121"/>
    </location>
</feature>
<evidence type="ECO:0000313" key="2">
    <source>
        <dbReference type="Proteomes" id="UP001652740"/>
    </source>
</evidence>
<dbReference type="Proteomes" id="UP001652740">
    <property type="component" value="Unplaced"/>
</dbReference>